<proteinExistence type="predicted"/>
<gene>
    <name evidence="1" type="ORF">MONAX_5E013385</name>
</gene>
<feature type="non-terminal residue" evidence="1">
    <location>
        <position position="1"/>
    </location>
</feature>
<evidence type="ECO:0000313" key="2">
    <source>
        <dbReference type="Proteomes" id="UP000335636"/>
    </source>
</evidence>
<sequence length="69" mass="7382">VMGGGCRRDEAHMLEVSHSPVLQLSWIPPGARGGSVNSAKRTEFSLAVAVGWSPAPRYIKSESAVCCRQ</sequence>
<protein>
    <submittedName>
        <fullName evidence="1">Uncharacterized protein</fullName>
    </submittedName>
</protein>
<evidence type="ECO:0000313" key="1">
    <source>
        <dbReference type="EMBL" id="VTJ67402.1"/>
    </source>
</evidence>
<comment type="caution">
    <text evidence="1">The sequence shown here is derived from an EMBL/GenBank/DDBJ whole genome shotgun (WGS) entry which is preliminary data.</text>
</comment>
<dbReference type="Proteomes" id="UP000335636">
    <property type="component" value="Unassembled WGS sequence"/>
</dbReference>
<dbReference type="AlphaFoldDB" id="A0A5E4BFM3"/>
<organism evidence="1 2">
    <name type="scientific">Marmota monax</name>
    <name type="common">Woodchuck</name>
    <dbReference type="NCBI Taxonomy" id="9995"/>
    <lineage>
        <taxon>Eukaryota</taxon>
        <taxon>Metazoa</taxon>
        <taxon>Chordata</taxon>
        <taxon>Craniata</taxon>
        <taxon>Vertebrata</taxon>
        <taxon>Euteleostomi</taxon>
        <taxon>Mammalia</taxon>
        <taxon>Eutheria</taxon>
        <taxon>Euarchontoglires</taxon>
        <taxon>Glires</taxon>
        <taxon>Rodentia</taxon>
        <taxon>Sciuromorpha</taxon>
        <taxon>Sciuridae</taxon>
        <taxon>Xerinae</taxon>
        <taxon>Marmotini</taxon>
        <taxon>Marmota</taxon>
    </lineage>
</organism>
<reference evidence="1" key="1">
    <citation type="submission" date="2019-04" db="EMBL/GenBank/DDBJ databases">
        <authorList>
            <person name="Alioto T."/>
            <person name="Alioto T."/>
        </authorList>
    </citation>
    <scope>NUCLEOTIDE SEQUENCE [LARGE SCALE GENOMIC DNA]</scope>
</reference>
<accession>A0A5E4BFM3</accession>
<keyword evidence="2" id="KW-1185">Reference proteome</keyword>
<feature type="non-terminal residue" evidence="1">
    <location>
        <position position="69"/>
    </location>
</feature>
<name>A0A5E4BFM3_MARMO</name>
<dbReference type="EMBL" id="CABDUW010000380">
    <property type="protein sequence ID" value="VTJ67402.1"/>
    <property type="molecule type" value="Genomic_DNA"/>
</dbReference>